<evidence type="ECO:0000256" key="5">
    <source>
        <dbReference type="ARBA" id="ARBA00022490"/>
    </source>
</evidence>
<dbReference type="PROSITE" id="PS50003">
    <property type="entry name" value="PH_DOMAIN"/>
    <property type="match status" value="1"/>
</dbReference>
<reference evidence="10" key="2">
    <citation type="submission" date="2025-09" db="UniProtKB">
        <authorList>
            <consortium name="Ensembl"/>
        </authorList>
    </citation>
    <scope>IDENTIFICATION</scope>
</reference>
<dbReference type="InterPro" id="IPR001849">
    <property type="entry name" value="PH_domain"/>
</dbReference>
<protein>
    <recommendedName>
        <fullName evidence="9">PH domain-containing protein</fullName>
    </recommendedName>
</protein>
<organism evidence="10 11">
    <name type="scientific">Serinus canaria</name>
    <name type="common">Island canary</name>
    <name type="synonym">Fringilla canaria</name>
    <dbReference type="NCBI Taxonomy" id="9135"/>
    <lineage>
        <taxon>Eukaryota</taxon>
        <taxon>Metazoa</taxon>
        <taxon>Chordata</taxon>
        <taxon>Craniata</taxon>
        <taxon>Vertebrata</taxon>
        <taxon>Euteleostomi</taxon>
        <taxon>Archelosauria</taxon>
        <taxon>Archosauria</taxon>
        <taxon>Dinosauria</taxon>
        <taxon>Saurischia</taxon>
        <taxon>Theropoda</taxon>
        <taxon>Coelurosauria</taxon>
        <taxon>Aves</taxon>
        <taxon>Neognathae</taxon>
        <taxon>Neoaves</taxon>
        <taxon>Telluraves</taxon>
        <taxon>Australaves</taxon>
        <taxon>Passeriformes</taxon>
        <taxon>Passeroidea</taxon>
        <taxon>Fringillidae</taxon>
        <taxon>Carduelinae</taxon>
        <taxon>Serinus</taxon>
    </lineage>
</organism>
<evidence type="ECO:0000256" key="3">
    <source>
        <dbReference type="ARBA" id="ARBA00004496"/>
    </source>
</evidence>
<sequence>MWEWEWQIPRFSLALLPAGLEEIPRPIQDSRNILKQGFLEKRSREPSFFGSEWHKRWCVLTQRNFLYYANEKSEWEQNSQLLGGKAGSGHGKLQFPAPGRGNPTWIWGFFHWSEGEFPAISQNFPAISPSRISWTFPFPGIFRPRASVSLHEKPAPEPHPGVEKKLENPNFGPIPFSQAKNSDWDYSSYYQGLWDCRGDNPDELSFRRGDLIRILSKVGAPVLGNFLGIWLLSRFISHFRRGDFTLSEVGAGMFWDSGSFPRPKGAKITQN</sequence>
<dbReference type="SUPFAM" id="SSF50044">
    <property type="entry name" value="SH3-domain"/>
    <property type="match status" value="1"/>
</dbReference>
<dbReference type="GeneTree" id="ENSGT00390000017856"/>
<dbReference type="OMA" id="WEWQIPR"/>
<evidence type="ECO:0000256" key="2">
    <source>
        <dbReference type="ARBA" id="ARBA00004236"/>
    </source>
</evidence>
<evidence type="ECO:0000256" key="1">
    <source>
        <dbReference type="ARBA" id="ARBA00004123"/>
    </source>
</evidence>
<dbReference type="InterPro" id="IPR011993">
    <property type="entry name" value="PH-like_dom_sf"/>
</dbReference>
<evidence type="ECO:0000313" key="10">
    <source>
        <dbReference type="Ensembl" id="ENSSCAP00000005282.1"/>
    </source>
</evidence>
<evidence type="ECO:0000259" key="9">
    <source>
        <dbReference type="PROSITE" id="PS50003"/>
    </source>
</evidence>
<dbReference type="GO" id="GO:0005886">
    <property type="term" value="C:plasma membrane"/>
    <property type="evidence" value="ECO:0007669"/>
    <property type="project" value="UniProtKB-SubCell"/>
</dbReference>
<dbReference type="SUPFAM" id="SSF50729">
    <property type="entry name" value="PH domain-like"/>
    <property type="match status" value="1"/>
</dbReference>
<keyword evidence="6" id="KW-0597">Phosphoprotein</keyword>
<dbReference type="Gene3D" id="2.30.30.40">
    <property type="entry name" value="SH3 Domains"/>
    <property type="match status" value="1"/>
</dbReference>
<evidence type="ECO:0000256" key="7">
    <source>
        <dbReference type="ARBA" id="ARBA00023136"/>
    </source>
</evidence>
<evidence type="ECO:0000256" key="6">
    <source>
        <dbReference type="ARBA" id="ARBA00022553"/>
    </source>
</evidence>
<keyword evidence="4" id="KW-1003">Cell membrane</keyword>
<keyword evidence="5" id="KW-0963">Cytoplasm</keyword>
<keyword evidence="7" id="KW-0472">Membrane</keyword>
<dbReference type="Pfam" id="PF00169">
    <property type="entry name" value="PH"/>
    <property type="match status" value="1"/>
</dbReference>
<reference evidence="10" key="1">
    <citation type="submission" date="2025-08" db="UniProtKB">
        <authorList>
            <consortium name="Ensembl"/>
        </authorList>
    </citation>
    <scope>IDENTIFICATION</scope>
</reference>
<feature type="domain" description="PH" evidence="9">
    <location>
        <begin position="32"/>
        <end position="74"/>
    </location>
</feature>
<dbReference type="AlphaFoldDB" id="A0A8C9MLW1"/>
<dbReference type="InterPro" id="IPR037781">
    <property type="entry name" value="SKAP_fam"/>
</dbReference>
<evidence type="ECO:0000313" key="11">
    <source>
        <dbReference type="Proteomes" id="UP000694409"/>
    </source>
</evidence>
<dbReference type="Proteomes" id="UP000694409">
    <property type="component" value="Unassembled WGS sequence"/>
</dbReference>
<proteinExistence type="predicted"/>
<dbReference type="Ensembl" id="ENSSCAT00000006070.1">
    <property type="protein sequence ID" value="ENSSCAP00000005282.1"/>
    <property type="gene ID" value="ENSSCAG00000004240.1"/>
</dbReference>
<dbReference type="GO" id="GO:0005634">
    <property type="term" value="C:nucleus"/>
    <property type="evidence" value="ECO:0007669"/>
    <property type="project" value="UniProtKB-SubCell"/>
</dbReference>
<evidence type="ECO:0000256" key="4">
    <source>
        <dbReference type="ARBA" id="ARBA00022475"/>
    </source>
</evidence>
<keyword evidence="11" id="KW-1185">Reference proteome</keyword>
<comment type="subcellular location">
    <subcellularLocation>
        <location evidence="2">Cell membrane</location>
    </subcellularLocation>
    <subcellularLocation>
        <location evidence="3">Cytoplasm</location>
    </subcellularLocation>
    <subcellularLocation>
        <location evidence="1">Nucleus</location>
    </subcellularLocation>
</comment>
<keyword evidence="8" id="KW-0539">Nucleus</keyword>
<dbReference type="GO" id="GO:0005737">
    <property type="term" value="C:cytoplasm"/>
    <property type="evidence" value="ECO:0007669"/>
    <property type="project" value="UniProtKB-SubCell"/>
</dbReference>
<dbReference type="InterPro" id="IPR036028">
    <property type="entry name" value="SH3-like_dom_sf"/>
</dbReference>
<dbReference type="Gene3D" id="2.30.29.30">
    <property type="entry name" value="Pleckstrin-homology domain (PH domain)/Phosphotyrosine-binding domain (PTB)"/>
    <property type="match status" value="1"/>
</dbReference>
<accession>A0A8C9MLW1</accession>
<name>A0A8C9MLW1_SERCA</name>
<dbReference type="PANTHER" id="PTHR15129">
    <property type="entry name" value="SRC-ASSOCIATED ADAPTOR PROTEIN"/>
    <property type="match status" value="1"/>
</dbReference>
<evidence type="ECO:0000256" key="8">
    <source>
        <dbReference type="ARBA" id="ARBA00023242"/>
    </source>
</evidence>
<dbReference type="PANTHER" id="PTHR15129:SF1">
    <property type="entry name" value="SRC KINASE-ASSOCIATED PHOSPHOPROTEIN 1"/>
    <property type="match status" value="1"/>
</dbReference>